<keyword evidence="9" id="KW-0325">Glycoprotein</keyword>
<comment type="subcellular location">
    <subcellularLocation>
        <location evidence="1">Secreted</location>
    </subcellularLocation>
</comment>
<sequence>MRTFILLALVAACSAVVYKMETKKSENLRAKLIQTGRYQEFLAKQHESRINLNTGSQPFLDYYDDFYLGNITLGTPAQQVTIVLDTGSSNLWVIDAACKTQACNGYPDSGYTKHKFNTTASTTYVSESKKFSIQYGSGSCSGHLAKDTLVFGGLTVANQEFGVANHLAEVFGYQPVDGILGLGWPSLAVDKVTPPMQNVLSQLDQPIFTVWLDRKLNISQGGLGGLITYGATDSVNCDSTITYVPLTAKTYWQFNIDAFAIGTYSESKSQSSISDTGTSWVGAPASILSAIVKQTKATFDWTNELYTVDCATSSSLPDLIFTIGGTKYNVQAVEYVLDLQLGGGKCAITFFSMGSGSFGPQWILGDTFIRQYCNVYDIGQARIGFAKAHHSF</sequence>
<keyword evidence="7 11" id="KW-0378">Hydrolase</keyword>
<keyword evidence="6 11" id="KW-0064">Aspartyl protease</keyword>
<evidence type="ECO:0000256" key="1">
    <source>
        <dbReference type="ARBA" id="ARBA00004613"/>
    </source>
</evidence>
<dbReference type="InterPro" id="IPR001461">
    <property type="entry name" value="Aspartic_peptidase_A1"/>
</dbReference>
<dbReference type="Pfam" id="PF00026">
    <property type="entry name" value="Asp"/>
    <property type="match status" value="1"/>
</dbReference>
<dbReference type="SUPFAM" id="SSF50630">
    <property type="entry name" value="Acid proteases"/>
    <property type="match status" value="1"/>
</dbReference>
<dbReference type="AlphaFoldDB" id="A0A9P1IYB9"/>
<dbReference type="GO" id="GO:0006508">
    <property type="term" value="P:proteolysis"/>
    <property type="evidence" value="ECO:0007669"/>
    <property type="project" value="UniProtKB-KW"/>
</dbReference>
<dbReference type="GO" id="GO:0005764">
    <property type="term" value="C:lysosome"/>
    <property type="evidence" value="ECO:0007669"/>
    <property type="project" value="TreeGrafter"/>
</dbReference>
<evidence type="ECO:0000256" key="6">
    <source>
        <dbReference type="ARBA" id="ARBA00022750"/>
    </source>
</evidence>
<dbReference type="PROSITE" id="PS51767">
    <property type="entry name" value="PEPTIDASE_A1"/>
    <property type="match status" value="1"/>
</dbReference>
<evidence type="ECO:0000256" key="2">
    <source>
        <dbReference type="ARBA" id="ARBA00007447"/>
    </source>
</evidence>
<dbReference type="InterPro" id="IPR001969">
    <property type="entry name" value="Aspartic_peptidase_AS"/>
</dbReference>
<dbReference type="GO" id="GO:0005576">
    <property type="term" value="C:extracellular region"/>
    <property type="evidence" value="ECO:0007669"/>
    <property type="project" value="UniProtKB-SubCell"/>
</dbReference>
<keyword evidence="3" id="KW-0964">Secreted</keyword>
<evidence type="ECO:0000256" key="11">
    <source>
        <dbReference type="RuleBase" id="RU000454"/>
    </source>
</evidence>
<keyword evidence="8" id="KW-1015">Disulfide bond</keyword>
<dbReference type="FunFam" id="2.40.70.10:FF:000086">
    <property type="entry name" value="ASpartyl Protease"/>
    <property type="match status" value="1"/>
</dbReference>
<comment type="similarity">
    <text evidence="2 11">Belongs to the peptidase A1 family.</text>
</comment>
<feature type="chain" id="PRO_5040460670" description="Peptidase A1 domain-containing protein" evidence="12">
    <location>
        <begin position="16"/>
        <end position="392"/>
    </location>
</feature>
<dbReference type="InterPro" id="IPR021109">
    <property type="entry name" value="Peptidase_aspartic_dom_sf"/>
</dbReference>
<dbReference type="CDD" id="cd05471">
    <property type="entry name" value="pepsin_like"/>
    <property type="match status" value="1"/>
</dbReference>
<evidence type="ECO:0000256" key="5">
    <source>
        <dbReference type="ARBA" id="ARBA00022729"/>
    </source>
</evidence>
<name>A0A9P1IYB9_9PELO</name>
<dbReference type="EMBL" id="CANHGI010000005">
    <property type="protein sequence ID" value="CAI5451648.1"/>
    <property type="molecule type" value="Genomic_DNA"/>
</dbReference>
<feature type="signal peptide" evidence="12">
    <location>
        <begin position="1"/>
        <end position="15"/>
    </location>
</feature>
<feature type="active site" evidence="10">
    <location>
        <position position="85"/>
    </location>
</feature>
<dbReference type="PRINTS" id="PR00792">
    <property type="entry name" value="PEPSIN"/>
</dbReference>
<dbReference type="PANTHER" id="PTHR47966:SF8">
    <property type="entry name" value="ASPARTIC PROTEASE 1-RELATED"/>
    <property type="match status" value="1"/>
</dbReference>
<dbReference type="FunFam" id="2.40.70.10:FF:000052">
    <property type="entry name" value="ASpartyl Protease"/>
    <property type="match status" value="1"/>
</dbReference>
<evidence type="ECO:0000259" key="13">
    <source>
        <dbReference type="PROSITE" id="PS51767"/>
    </source>
</evidence>
<dbReference type="Gene3D" id="2.40.70.10">
    <property type="entry name" value="Acid Proteases"/>
    <property type="match status" value="2"/>
</dbReference>
<organism evidence="14 15">
    <name type="scientific">Caenorhabditis angaria</name>
    <dbReference type="NCBI Taxonomy" id="860376"/>
    <lineage>
        <taxon>Eukaryota</taxon>
        <taxon>Metazoa</taxon>
        <taxon>Ecdysozoa</taxon>
        <taxon>Nematoda</taxon>
        <taxon>Chromadorea</taxon>
        <taxon>Rhabditida</taxon>
        <taxon>Rhabditina</taxon>
        <taxon>Rhabditomorpha</taxon>
        <taxon>Rhabditoidea</taxon>
        <taxon>Rhabditidae</taxon>
        <taxon>Peloderinae</taxon>
        <taxon>Caenorhabditis</taxon>
    </lineage>
</organism>
<dbReference type="OrthoDB" id="5853681at2759"/>
<evidence type="ECO:0000313" key="15">
    <source>
        <dbReference type="Proteomes" id="UP001152747"/>
    </source>
</evidence>
<evidence type="ECO:0000256" key="7">
    <source>
        <dbReference type="ARBA" id="ARBA00022801"/>
    </source>
</evidence>
<reference evidence="14" key="1">
    <citation type="submission" date="2022-11" db="EMBL/GenBank/DDBJ databases">
        <authorList>
            <person name="Kikuchi T."/>
        </authorList>
    </citation>
    <scope>NUCLEOTIDE SEQUENCE</scope>
    <source>
        <strain evidence="14">PS1010</strain>
    </source>
</reference>
<evidence type="ECO:0000256" key="9">
    <source>
        <dbReference type="ARBA" id="ARBA00023180"/>
    </source>
</evidence>
<protein>
    <recommendedName>
        <fullName evidence="13">Peptidase A1 domain-containing protein</fullName>
    </recommendedName>
</protein>
<dbReference type="Proteomes" id="UP001152747">
    <property type="component" value="Unassembled WGS sequence"/>
</dbReference>
<feature type="active site" evidence="10">
    <location>
        <position position="275"/>
    </location>
</feature>
<dbReference type="GO" id="GO:0004190">
    <property type="term" value="F:aspartic-type endopeptidase activity"/>
    <property type="evidence" value="ECO:0007669"/>
    <property type="project" value="UniProtKB-KW"/>
</dbReference>
<dbReference type="PROSITE" id="PS00141">
    <property type="entry name" value="ASP_PROTEASE"/>
    <property type="match status" value="1"/>
</dbReference>
<accession>A0A9P1IYB9</accession>
<evidence type="ECO:0000313" key="14">
    <source>
        <dbReference type="EMBL" id="CAI5451648.1"/>
    </source>
</evidence>
<evidence type="ECO:0000256" key="10">
    <source>
        <dbReference type="PIRSR" id="PIRSR601461-1"/>
    </source>
</evidence>
<comment type="caution">
    <text evidence="14">The sequence shown here is derived from an EMBL/GenBank/DDBJ whole genome shotgun (WGS) entry which is preliminary data.</text>
</comment>
<evidence type="ECO:0000256" key="8">
    <source>
        <dbReference type="ARBA" id="ARBA00023157"/>
    </source>
</evidence>
<evidence type="ECO:0000256" key="12">
    <source>
        <dbReference type="SAM" id="SignalP"/>
    </source>
</evidence>
<keyword evidence="5 12" id="KW-0732">Signal</keyword>
<evidence type="ECO:0000256" key="3">
    <source>
        <dbReference type="ARBA" id="ARBA00022525"/>
    </source>
</evidence>
<keyword evidence="15" id="KW-1185">Reference proteome</keyword>
<feature type="domain" description="Peptidase A1" evidence="13">
    <location>
        <begin position="67"/>
        <end position="386"/>
    </location>
</feature>
<dbReference type="PANTHER" id="PTHR47966">
    <property type="entry name" value="BETA-SITE APP-CLEAVING ENZYME, ISOFORM A-RELATED"/>
    <property type="match status" value="1"/>
</dbReference>
<proteinExistence type="inferred from homology"/>
<dbReference type="InterPro" id="IPR033121">
    <property type="entry name" value="PEPTIDASE_A1"/>
</dbReference>
<evidence type="ECO:0000256" key="4">
    <source>
        <dbReference type="ARBA" id="ARBA00022670"/>
    </source>
</evidence>
<dbReference type="InterPro" id="IPR034164">
    <property type="entry name" value="Pepsin-like_dom"/>
</dbReference>
<gene>
    <name evidence="14" type="ORF">CAMP_LOCUS14285</name>
</gene>
<keyword evidence="4 11" id="KW-0645">Protease</keyword>